<dbReference type="InterPro" id="IPR044861">
    <property type="entry name" value="IPNS-like_FE2OG_OXY"/>
</dbReference>
<dbReference type="EMBL" id="KV454224">
    <property type="protein sequence ID" value="ODQ56657.1"/>
    <property type="molecule type" value="Genomic_DNA"/>
</dbReference>
<feature type="compositionally biased region" description="Polar residues" evidence="6">
    <location>
        <begin position="17"/>
        <end position="30"/>
    </location>
</feature>
<comment type="similarity">
    <text evidence="1 5">Belongs to the iron/ascorbate-dependent oxidoreductase family.</text>
</comment>
<dbReference type="Pfam" id="PF03171">
    <property type="entry name" value="2OG-FeII_Oxy"/>
    <property type="match status" value="1"/>
</dbReference>
<dbReference type="PANTHER" id="PTHR10209">
    <property type="entry name" value="OXIDOREDUCTASE, 2OG-FE II OXYGENASE FAMILY PROTEIN"/>
    <property type="match status" value="1"/>
</dbReference>
<dbReference type="InterPro" id="IPR026992">
    <property type="entry name" value="DIOX_N"/>
</dbReference>
<dbReference type="OrthoDB" id="288590at2759"/>
<dbReference type="PROSITE" id="PS51471">
    <property type="entry name" value="FE2OG_OXY"/>
    <property type="match status" value="1"/>
</dbReference>
<dbReference type="SUPFAM" id="SSF51197">
    <property type="entry name" value="Clavaminate synthase-like"/>
    <property type="match status" value="1"/>
</dbReference>
<evidence type="ECO:0000313" key="8">
    <source>
        <dbReference type="EMBL" id="ODQ56657.1"/>
    </source>
</evidence>
<accession>A0A1E3NVP7</accession>
<dbReference type="GO" id="GO:0044283">
    <property type="term" value="P:small molecule biosynthetic process"/>
    <property type="evidence" value="ECO:0007669"/>
    <property type="project" value="UniProtKB-ARBA"/>
</dbReference>
<dbReference type="Proteomes" id="UP000094112">
    <property type="component" value="Unassembled WGS sequence"/>
</dbReference>
<gene>
    <name evidence="8" type="ORF">WICANDRAFT_98272</name>
</gene>
<evidence type="ECO:0000256" key="2">
    <source>
        <dbReference type="ARBA" id="ARBA00022723"/>
    </source>
</evidence>
<dbReference type="STRING" id="683960.A0A1E3NVP7"/>
<dbReference type="InterPro" id="IPR005123">
    <property type="entry name" value="Oxoglu/Fe-dep_dioxygenase_dom"/>
</dbReference>
<keyword evidence="3 5" id="KW-0560">Oxidoreductase</keyword>
<proteinExistence type="inferred from homology"/>
<evidence type="ECO:0000256" key="4">
    <source>
        <dbReference type="ARBA" id="ARBA00023004"/>
    </source>
</evidence>
<sequence>MTTSDVTDKFSELKVSSGESPSSIPTLDLNKATNPETKAEFLDELRNALFNFGFFYIKNPPFDVEKFKNIKEESLKFFEIPLEEKKKVAMVNSKHFLGYNGLGDEITAANVDWREQVEFATELPEPDIKNDDELYKNIEGPNLWPSGDFLPEFKPIVTDYIDELSKLSRQFTHWIEDALGLEYGALEAFFKEVQQAKLKIIKYPDLANLNDQVEAVEKEFANTQYKTKLNQGVGEHRDNDFLTFIYQASHHTSLQVKDFNGEWINVPPVGNTLVFAVGLTLEFITQGVCVSTVHRVLTPTPGEGDRLSISFFQTINIESKKTSIEVDQKAKDLVKLRDAKRTKNKIGFQFQVDETKPVGYSVFLNRVKSHPKVGERHYPRVLKYIQEEVAKASDI</sequence>
<protein>
    <recommendedName>
        <fullName evidence="7">Fe2OG dioxygenase domain-containing protein</fullName>
    </recommendedName>
</protein>
<evidence type="ECO:0000259" key="7">
    <source>
        <dbReference type="PROSITE" id="PS51471"/>
    </source>
</evidence>
<reference evidence="8 9" key="1">
    <citation type="journal article" date="2016" name="Proc. Natl. Acad. Sci. U.S.A.">
        <title>Comparative genomics of biotechnologically important yeasts.</title>
        <authorList>
            <person name="Riley R."/>
            <person name="Haridas S."/>
            <person name="Wolfe K.H."/>
            <person name="Lopes M.R."/>
            <person name="Hittinger C.T."/>
            <person name="Goeker M."/>
            <person name="Salamov A.A."/>
            <person name="Wisecaver J.H."/>
            <person name="Long T.M."/>
            <person name="Calvey C.H."/>
            <person name="Aerts A.L."/>
            <person name="Barry K.W."/>
            <person name="Choi C."/>
            <person name="Clum A."/>
            <person name="Coughlan A.Y."/>
            <person name="Deshpande S."/>
            <person name="Douglass A.P."/>
            <person name="Hanson S.J."/>
            <person name="Klenk H.-P."/>
            <person name="LaButti K.M."/>
            <person name="Lapidus A."/>
            <person name="Lindquist E.A."/>
            <person name="Lipzen A.M."/>
            <person name="Meier-Kolthoff J.P."/>
            <person name="Ohm R.A."/>
            <person name="Otillar R.P."/>
            <person name="Pangilinan J.L."/>
            <person name="Peng Y."/>
            <person name="Rokas A."/>
            <person name="Rosa C.A."/>
            <person name="Scheuner C."/>
            <person name="Sibirny A.A."/>
            <person name="Slot J.C."/>
            <person name="Stielow J.B."/>
            <person name="Sun H."/>
            <person name="Kurtzman C.P."/>
            <person name="Blackwell M."/>
            <person name="Grigoriev I.V."/>
            <person name="Jeffries T.W."/>
        </authorList>
    </citation>
    <scope>NUCLEOTIDE SEQUENCE [LARGE SCALE GENOMIC DNA]</scope>
    <source>
        <strain evidence="9">ATCC 58044 / CBS 1984 / NCYC 433 / NRRL Y-366-8</strain>
    </source>
</reference>
<evidence type="ECO:0000256" key="3">
    <source>
        <dbReference type="ARBA" id="ARBA00023002"/>
    </source>
</evidence>
<keyword evidence="2 5" id="KW-0479">Metal-binding</keyword>
<keyword evidence="9" id="KW-1185">Reference proteome</keyword>
<dbReference type="PANTHER" id="PTHR10209:SF812">
    <property type="entry name" value="2OG-FE(II) OXYGENASE FAMILY, PUTATIVE (AFU_ORTHOLOGUE AFUA_3G14880)-RELATED"/>
    <property type="match status" value="1"/>
</dbReference>
<feature type="compositionally biased region" description="Basic and acidic residues" evidence="6">
    <location>
        <begin position="1"/>
        <end position="12"/>
    </location>
</feature>
<dbReference type="AlphaFoldDB" id="A0A1E3NVP7"/>
<feature type="region of interest" description="Disordered" evidence="6">
    <location>
        <begin position="1"/>
        <end position="30"/>
    </location>
</feature>
<dbReference type="RefSeq" id="XP_019035864.1">
    <property type="nucleotide sequence ID" value="XM_019186646.1"/>
</dbReference>
<dbReference type="GO" id="GO:0016491">
    <property type="term" value="F:oxidoreductase activity"/>
    <property type="evidence" value="ECO:0007669"/>
    <property type="project" value="UniProtKB-KW"/>
</dbReference>
<feature type="domain" description="Fe2OG dioxygenase" evidence="7">
    <location>
        <begin position="192"/>
        <end position="315"/>
    </location>
</feature>
<organism evidence="8 9">
    <name type="scientific">Wickerhamomyces anomalus (strain ATCC 58044 / CBS 1984 / NCYC 433 / NRRL Y-366-8)</name>
    <name type="common">Yeast</name>
    <name type="synonym">Hansenula anomala</name>
    <dbReference type="NCBI Taxonomy" id="683960"/>
    <lineage>
        <taxon>Eukaryota</taxon>
        <taxon>Fungi</taxon>
        <taxon>Dikarya</taxon>
        <taxon>Ascomycota</taxon>
        <taxon>Saccharomycotina</taxon>
        <taxon>Saccharomycetes</taxon>
        <taxon>Phaffomycetales</taxon>
        <taxon>Wickerhamomycetaceae</taxon>
        <taxon>Wickerhamomyces</taxon>
    </lineage>
</organism>
<evidence type="ECO:0000256" key="6">
    <source>
        <dbReference type="SAM" id="MobiDB-lite"/>
    </source>
</evidence>
<evidence type="ECO:0000256" key="5">
    <source>
        <dbReference type="RuleBase" id="RU003682"/>
    </source>
</evidence>
<name>A0A1E3NVP7_WICAA</name>
<dbReference type="Pfam" id="PF14226">
    <property type="entry name" value="DIOX_N"/>
    <property type="match status" value="1"/>
</dbReference>
<evidence type="ECO:0000256" key="1">
    <source>
        <dbReference type="ARBA" id="ARBA00008056"/>
    </source>
</evidence>
<dbReference type="GO" id="GO:0046872">
    <property type="term" value="F:metal ion binding"/>
    <property type="evidence" value="ECO:0007669"/>
    <property type="project" value="UniProtKB-KW"/>
</dbReference>
<evidence type="ECO:0000313" key="9">
    <source>
        <dbReference type="Proteomes" id="UP000094112"/>
    </source>
</evidence>
<dbReference type="Gene3D" id="2.60.120.330">
    <property type="entry name" value="B-lactam Antibiotic, Isopenicillin N Synthase, Chain"/>
    <property type="match status" value="1"/>
</dbReference>
<dbReference type="GeneID" id="30203892"/>
<keyword evidence="4 5" id="KW-0408">Iron</keyword>
<dbReference type="InterPro" id="IPR027443">
    <property type="entry name" value="IPNS-like_sf"/>
</dbReference>